<accession>A0ABW8AQL3</accession>
<comment type="pathway">
    <text evidence="6 7">Sulfur metabolism; hydrogen sulfide biosynthesis; sulfite from sulfate: step 2/3.</text>
</comment>
<evidence type="ECO:0000256" key="5">
    <source>
        <dbReference type="ARBA" id="ARBA00022840"/>
    </source>
</evidence>
<dbReference type="InterPro" id="IPR059117">
    <property type="entry name" value="APS_kinase_dom"/>
</dbReference>
<protein>
    <recommendedName>
        <fullName evidence="2 6">Adenylyl-sulfate kinase</fullName>
        <ecNumber evidence="2 6">2.7.1.25</ecNumber>
    </recommendedName>
    <alternativeName>
        <fullName evidence="6">APS kinase</fullName>
    </alternativeName>
    <alternativeName>
        <fullName evidence="6">ATP adenosine-5'-phosphosulfate 3'-phosphotransferase</fullName>
    </alternativeName>
    <alternativeName>
        <fullName evidence="6">Adenosine-5'-phosphosulfate kinase</fullName>
    </alternativeName>
</protein>
<evidence type="ECO:0000256" key="4">
    <source>
        <dbReference type="ARBA" id="ARBA00022741"/>
    </source>
</evidence>
<evidence type="ECO:0000256" key="7">
    <source>
        <dbReference type="RuleBase" id="RU004347"/>
    </source>
</evidence>
<comment type="similarity">
    <text evidence="6 7">Belongs to the APS kinase family.</text>
</comment>
<keyword evidence="5 6" id="KW-0067">ATP-binding</keyword>
<feature type="domain" description="APS kinase" evidence="8">
    <location>
        <begin position="207"/>
        <end position="357"/>
    </location>
</feature>
<evidence type="ECO:0000256" key="6">
    <source>
        <dbReference type="HAMAP-Rule" id="MF_00065"/>
    </source>
</evidence>
<dbReference type="RefSeq" id="WP_398282568.1">
    <property type="nucleotide sequence ID" value="NZ_JBITLV010000005.1"/>
</dbReference>
<comment type="catalytic activity">
    <reaction evidence="1 6 7">
        <text>adenosine 5'-phosphosulfate + ATP = 3'-phosphoadenylyl sulfate + ADP + H(+)</text>
        <dbReference type="Rhea" id="RHEA:24152"/>
        <dbReference type="ChEBI" id="CHEBI:15378"/>
        <dbReference type="ChEBI" id="CHEBI:30616"/>
        <dbReference type="ChEBI" id="CHEBI:58243"/>
        <dbReference type="ChEBI" id="CHEBI:58339"/>
        <dbReference type="ChEBI" id="CHEBI:456216"/>
        <dbReference type="EC" id="2.7.1.25"/>
    </reaction>
</comment>
<keyword evidence="3 6" id="KW-0808">Transferase</keyword>
<dbReference type="Pfam" id="PF01583">
    <property type="entry name" value="APS_kinase"/>
    <property type="match status" value="1"/>
</dbReference>
<dbReference type="EMBL" id="JBITLV010000005">
    <property type="protein sequence ID" value="MFI7588654.1"/>
    <property type="molecule type" value="Genomic_DNA"/>
</dbReference>
<dbReference type="NCBIfam" id="NF003013">
    <property type="entry name" value="PRK03846.1"/>
    <property type="match status" value="1"/>
</dbReference>
<dbReference type="InterPro" id="IPR027417">
    <property type="entry name" value="P-loop_NTPase"/>
</dbReference>
<dbReference type="EC" id="2.7.1.25" evidence="2 6"/>
<dbReference type="Proteomes" id="UP001612915">
    <property type="component" value="Unassembled WGS sequence"/>
</dbReference>
<evidence type="ECO:0000256" key="1">
    <source>
        <dbReference type="ARBA" id="ARBA00001823"/>
    </source>
</evidence>
<dbReference type="InterPro" id="IPR050512">
    <property type="entry name" value="Sulf_AdTrans/APS_kinase"/>
</dbReference>
<evidence type="ECO:0000259" key="8">
    <source>
        <dbReference type="Pfam" id="PF01583"/>
    </source>
</evidence>
<keyword evidence="10" id="KW-1185">Reference proteome</keyword>
<dbReference type="PANTHER" id="PTHR42700">
    <property type="entry name" value="SULFATE ADENYLYLTRANSFERASE"/>
    <property type="match status" value="1"/>
</dbReference>
<comment type="function">
    <text evidence="6 7">Catalyzes the synthesis of activated sulfate.</text>
</comment>
<keyword evidence="6" id="KW-0597">Phosphoprotein</keyword>
<dbReference type="CDD" id="cd02027">
    <property type="entry name" value="APSK"/>
    <property type="match status" value="1"/>
</dbReference>
<evidence type="ECO:0000256" key="2">
    <source>
        <dbReference type="ARBA" id="ARBA00012121"/>
    </source>
</evidence>
<dbReference type="InterPro" id="IPR002891">
    <property type="entry name" value="APS"/>
</dbReference>
<dbReference type="GO" id="GO:0004020">
    <property type="term" value="F:adenylylsulfate kinase activity"/>
    <property type="evidence" value="ECO:0007669"/>
    <property type="project" value="UniProtKB-EC"/>
</dbReference>
<keyword evidence="6 7" id="KW-0418">Kinase</keyword>
<sequence>MSDTVTWHPPRAVLELAELVLTGVLPELPAPIELPDEAAGAAEVVLEDAEGTPVAVYRPETGLLEARKPFSHGPVRSERRTPAEVGLEKPVAVAVSGSLTSATVEAALADAGDTPVLWLALVGAGRRVDLPAAALLRAVRELPGAGAVVPVAVPVLADDGGLLERVAAAYGAARLVVPDPHTQLAGEPLHPAFVVERERTLPPPDRRGVTVFFTGLSGSGKSTVAKRLVERLEQVRTVSMLDGDEVRRLLSAGLGFGRADRDLNIRRIGFVAAEVTRHGGLAVCAPIAPFAQTRAVVREWVEENGDFVLIHVSTPLAECERRDRKGLYAKARAGEIPEFTGISSPYEVPLDADLRLDTSRMSVEDAVAAVYDLLLHRGYLG</sequence>
<gene>
    <name evidence="6 9" type="primary">cysC</name>
    <name evidence="9" type="ORF">ACIB24_16405</name>
</gene>
<dbReference type="HAMAP" id="MF_00065">
    <property type="entry name" value="Adenylyl_sulf_kinase"/>
    <property type="match status" value="1"/>
</dbReference>
<evidence type="ECO:0000313" key="10">
    <source>
        <dbReference type="Proteomes" id="UP001612915"/>
    </source>
</evidence>
<name>A0ABW8AQL3_9ACTN</name>
<reference evidence="9 10" key="1">
    <citation type="submission" date="2024-10" db="EMBL/GenBank/DDBJ databases">
        <title>The Natural Products Discovery Center: Release of the First 8490 Sequenced Strains for Exploring Actinobacteria Biosynthetic Diversity.</title>
        <authorList>
            <person name="Kalkreuter E."/>
            <person name="Kautsar S.A."/>
            <person name="Yang D."/>
            <person name="Bader C.D."/>
            <person name="Teijaro C.N."/>
            <person name="Fluegel L."/>
            <person name="Davis C.M."/>
            <person name="Simpson J.R."/>
            <person name="Lauterbach L."/>
            <person name="Steele A.D."/>
            <person name="Gui C."/>
            <person name="Meng S."/>
            <person name="Li G."/>
            <person name="Viehrig K."/>
            <person name="Ye F."/>
            <person name="Su P."/>
            <person name="Kiefer A.F."/>
            <person name="Nichols A."/>
            <person name="Cepeda A.J."/>
            <person name="Yan W."/>
            <person name="Fan B."/>
            <person name="Jiang Y."/>
            <person name="Adhikari A."/>
            <person name="Zheng C.-J."/>
            <person name="Schuster L."/>
            <person name="Cowan T.M."/>
            <person name="Smanski M.J."/>
            <person name="Chevrette M.G."/>
            <person name="De Carvalho L.P.S."/>
            <person name="Shen B."/>
        </authorList>
    </citation>
    <scope>NUCLEOTIDE SEQUENCE [LARGE SCALE GENOMIC DNA]</scope>
    <source>
        <strain evidence="9 10">NPDC049639</strain>
    </source>
</reference>
<evidence type="ECO:0000256" key="3">
    <source>
        <dbReference type="ARBA" id="ARBA00022679"/>
    </source>
</evidence>
<dbReference type="Gene3D" id="3.40.50.300">
    <property type="entry name" value="P-loop containing nucleotide triphosphate hydrolases"/>
    <property type="match status" value="1"/>
</dbReference>
<dbReference type="PANTHER" id="PTHR42700:SF1">
    <property type="entry name" value="SULFATE ADENYLYLTRANSFERASE"/>
    <property type="match status" value="1"/>
</dbReference>
<evidence type="ECO:0000313" key="9">
    <source>
        <dbReference type="EMBL" id="MFI7588654.1"/>
    </source>
</evidence>
<keyword evidence="4 6" id="KW-0547">Nucleotide-binding</keyword>
<comment type="caution">
    <text evidence="9">The sequence shown here is derived from an EMBL/GenBank/DDBJ whole genome shotgun (WGS) entry which is preliminary data.</text>
</comment>
<feature type="binding site" evidence="6">
    <location>
        <begin position="215"/>
        <end position="222"/>
    </location>
    <ligand>
        <name>ATP</name>
        <dbReference type="ChEBI" id="CHEBI:30616"/>
    </ligand>
</feature>
<proteinExistence type="inferred from homology"/>
<dbReference type="SUPFAM" id="SSF52540">
    <property type="entry name" value="P-loop containing nucleoside triphosphate hydrolases"/>
    <property type="match status" value="1"/>
</dbReference>
<comment type="caution">
    <text evidence="6">Lacks conserved residue(s) required for the propagation of feature annotation.</text>
</comment>
<dbReference type="NCBIfam" id="TIGR00455">
    <property type="entry name" value="apsK"/>
    <property type="match status" value="1"/>
</dbReference>
<organism evidence="9 10">
    <name type="scientific">Spongisporangium articulatum</name>
    <dbReference type="NCBI Taxonomy" id="3362603"/>
    <lineage>
        <taxon>Bacteria</taxon>
        <taxon>Bacillati</taxon>
        <taxon>Actinomycetota</taxon>
        <taxon>Actinomycetes</taxon>
        <taxon>Kineosporiales</taxon>
        <taxon>Kineosporiaceae</taxon>
        <taxon>Spongisporangium</taxon>
    </lineage>
</organism>